<dbReference type="EMBL" id="JAFBMS010000018">
    <property type="protein sequence ID" value="KAG9345121.1"/>
    <property type="molecule type" value="Genomic_DNA"/>
</dbReference>
<proteinExistence type="predicted"/>
<organism evidence="1 2">
    <name type="scientific">Albula glossodonta</name>
    <name type="common">roundjaw bonefish</name>
    <dbReference type="NCBI Taxonomy" id="121402"/>
    <lineage>
        <taxon>Eukaryota</taxon>
        <taxon>Metazoa</taxon>
        <taxon>Chordata</taxon>
        <taxon>Craniata</taxon>
        <taxon>Vertebrata</taxon>
        <taxon>Euteleostomi</taxon>
        <taxon>Actinopterygii</taxon>
        <taxon>Neopterygii</taxon>
        <taxon>Teleostei</taxon>
        <taxon>Albuliformes</taxon>
        <taxon>Albulidae</taxon>
        <taxon>Albula</taxon>
    </lineage>
</organism>
<reference evidence="1" key="1">
    <citation type="thesis" date="2021" institute="BYU ScholarsArchive" country="Provo, UT, USA">
        <title>Applications of and Algorithms for Genome Assembly and Genomic Analyses with an Emphasis on Marine Teleosts.</title>
        <authorList>
            <person name="Pickett B.D."/>
        </authorList>
    </citation>
    <scope>NUCLEOTIDE SEQUENCE</scope>
    <source>
        <strain evidence="1">HI-2016</strain>
    </source>
</reference>
<dbReference type="AlphaFoldDB" id="A0A8T2P192"/>
<keyword evidence="2" id="KW-1185">Reference proteome</keyword>
<gene>
    <name evidence="1" type="ORF">JZ751_009664</name>
</gene>
<comment type="caution">
    <text evidence="1">The sequence shown here is derived from an EMBL/GenBank/DDBJ whole genome shotgun (WGS) entry which is preliminary data.</text>
</comment>
<dbReference type="Proteomes" id="UP000824540">
    <property type="component" value="Unassembled WGS sequence"/>
</dbReference>
<name>A0A8T2P192_9TELE</name>
<evidence type="ECO:0000313" key="2">
    <source>
        <dbReference type="Proteomes" id="UP000824540"/>
    </source>
</evidence>
<sequence>MPRWQEWILMAGLSLRFSVPNERDSTHPLGTPPLAWPRLSFPVPCPSKAGLCGGWLAAVPASTRSMWLTFPHHGHADGHAHELALGPDVGIDAHAALLALTVEPRNGWVVGHLLSHEAHTVAARCVGARGLGPGGVPQARSSVSPLGGPHPVTGHLPRAVKALPQHGVVGLLGHSALAALMEGGQVVLHEAHDPLLRRHRRGDAQEKVRVRHEVSVHLQQGAFLQDEGG</sequence>
<accession>A0A8T2P192</accession>
<protein>
    <submittedName>
        <fullName evidence="1">Uncharacterized protein</fullName>
    </submittedName>
</protein>
<evidence type="ECO:0000313" key="1">
    <source>
        <dbReference type="EMBL" id="KAG9345121.1"/>
    </source>
</evidence>